<feature type="compositionally biased region" description="Basic residues" evidence="7">
    <location>
        <begin position="258"/>
        <end position="275"/>
    </location>
</feature>
<evidence type="ECO:0000259" key="10">
    <source>
        <dbReference type="Pfam" id="PF12323"/>
    </source>
</evidence>
<dbReference type="NCBIfam" id="NF040570">
    <property type="entry name" value="guided_TnpB"/>
    <property type="match status" value="1"/>
</dbReference>
<dbReference type="GO" id="GO:0032196">
    <property type="term" value="P:transposition"/>
    <property type="evidence" value="ECO:0007669"/>
    <property type="project" value="UniProtKB-KW"/>
</dbReference>
<evidence type="ECO:0000256" key="4">
    <source>
        <dbReference type="ARBA" id="ARBA00022833"/>
    </source>
</evidence>
<dbReference type="Proteomes" id="UP000729701">
    <property type="component" value="Unassembled WGS sequence"/>
</dbReference>
<dbReference type="EMBL" id="JAHHGZ010000019">
    <property type="protein sequence ID" value="MBW4669274.1"/>
    <property type="molecule type" value="Genomic_DNA"/>
</dbReference>
<dbReference type="Pfam" id="PF12323">
    <property type="entry name" value="HTH_OrfB_IS605"/>
    <property type="match status" value="1"/>
</dbReference>
<keyword evidence="5" id="KW-0238">DNA-binding</keyword>
<evidence type="ECO:0000256" key="3">
    <source>
        <dbReference type="ARBA" id="ARBA00022723"/>
    </source>
</evidence>
<protein>
    <submittedName>
        <fullName evidence="11">Transposase</fullName>
    </submittedName>
</protein>
<dbReference type="Pfam" id="PF07282">
    <property type="entry name" value="Cas12f1-like_TNB"/>
    <property type="match status" value="1"/>
</dbReference>
<keyword evidence="2" id="KW-0815">Transposition</keyword>
<evidence type="ECO:0000256" key="2">
    <source>
        <dbReference type="ARBA" id="ARBA00022578"/>
    </source>
</evidence>
<evidence type="ECO:0000256" key="6">
    <source>
        <dbReference type="ARBA" id="ARBA00023172"/>
    </source>
</evidence>
<evidence type="ECO:0000259" key="9">
    <source>
        <dbReference type="Pfam" id="PF07282"/>
    </source>
</evidence>
<dbReference type="Pfam" id="PF01385">
    <property type="entry name" value="OrfB_IS605"/>
    <property type="match status" value="1"/>
</dbReference>
<evidence type="ECO:0000256" key="1">
    <source>
        <dbReference type="ARBA" id="ARBA00008761"/>
    </source>
</evidence>
<gene>
    <name evidence="11" type="ORF">KME60_18095</name>
</gene>
<name>A0A951QMR8_9CYAN</name>
<dbReference type="InterPro" id="IPR021027">
    <property type="entry name" value="Transposase_put_HTH"/>
</dbReference>
<keyword evidence="4" id="KW-0862">Zinc</keyword>
<keyword evidence="3" id="KW-0479">Metal-binding</keyword>
<evidence type="ECO:0000313" key="11">
    <source>
        <dbReference type="EMBL" id="MBW4669274.1"/>
    </source>
</evidence>
<comment type="similarity">
    <text evidence="1">In the C-terminal section; belongs to the transposase 35 family.</text>
</comment>
<evidence type="ECO:0000259" key="8">
    <source>
        <dbReference type="Pfam" id="PF01385"/>
    </source>
</evidence>
<dbReference type="InterPro" id="IPR010095">
    <property type="entry name" value="Cas12f1-like_TNB"/>
</dbReference>
<feature type="domain" description="Cas12f1-like TNB" evidence="9">
    <location>
        <begin position="352"/>
        <end position="417"/>
    </location>
</feature>
<feature type="domain" description="Probable transposase IS891/IS1136/IS1341" evidence="8">
    <location>
        <begin position="234"/>
        <end position="320"/>
    </location>
</feature>
<sequence>MKTTYQYKFYPDTNQKLELNDWLRISRYWHNRQLGERFNWWQNNHLQLQAFPRWKEIFPTLFGNRPNYYNQKLQLPIIKQDLVRVMHSGELLDFTRVDSTILQDICKRVDEAFMRFIIGDCNGKRSGKPRMKTEASFRTMTFVTANDDWIKLVRSEWFYLRLPKLGVVKVRMHRPLPPGLKLKQVGVTKKADGWYMQMCLEDTSVPEFNPDSITVTWDNSMGLDAVLHEDDYLATSEGTKLRSLKSLRKNQHKLDKISKKRNKRRRGSSRRRKLAKREAKQHQKIARNRKDFQYKTAHKLIRTGKKVFFPEKLNLQGLSKRNAPKQDEEGKYLPNGQSAKSGLNKSWMDAAFGQFFEILGHIAEKAGAVVIPQNPAYSSQVLSYRNEIVFTDTDIREYWDEKEMLKVDRDINASINLKRLGLGIFPRIKRRSGKISVVGTMDDSTTKEIIDILKRTQ</sequence>
<feature type="region of interest" description="Disordered" evidence="7">
    <location>
        <begin position="249"/>
        <end position="287"/>
    </location>
</feature>
<dbReference type="GO" id="GO:0046872">
    <property type="term" value="F:metal ion binding"/>
    <property type="evidence" value="ECO:0007669"/>
    <property type="project" value="UniProtKB-KW"/>
</dbReference>
<reference evidence="11" key="2">
    <citation type="journal article" date="2022" name="Microbiol. Resour. Announc.">
        <title>Metagenome Sequencing to Explore Phylogenomics of Terrestrial Cyanobacteria.</title>
        <authorList>
            <person name="Ward R.D."/>
            <person name="Stajich J.E."/>
            <person name="Johansen J.R."/>
            <person name="Huntemann M."/>
            <person name="Clum A."/>
            <person name="Foster B."/>
            <person name="Foster B."/>
            <person name="Roux S."/>
            <person name="Palaniappan K."/>
            <person name="Varghese N."/>
            <person name="Mukherjee S."/>
            <person name="Reddy T.B.K."/>
            <person name="Daum C."/>
            <person name="Copeland A."/>
            <person name="Chen I.A."/>
            <person name="Ivanova N.N."/>
            <person name="Kyrpides N.C."/>
            <person name="Shapiro N."/>
            <person name="Eloe-Fadrosh E.A."/>
            <person name="Pietrasiak N."/>
        </authorList>
    </citation>
    <scope>NUCLEOTIDE SEQUENCE</scope>
    <source>
        <strain evidence="11">GSE-NOS-MK-12-04C</strain>
    </source>
</reference>
<dbReference type="AlphaFoldDB" id="A0A951QMR8"/>
<dbReference type="GO" id="GO:0006310">
    <property type="term" value="P:DNA recombination"/>
    <property type="evidence" value="ECO:0007669"/>
    <property type="project" value="UniProtKB-KW"/>
</dbReference>
<feature type="domain" description="Transposase putative helix-turn-helix" evidence="10">
    <location>
        <begin position="1"/>
        <end position="44"/>
    </location>
</feature>
<reference evidence="11" key="1">
    <citation type="submission" date="2021-05" db="EMBL/GenBank/DDBJ databases">
        <authorList>
            <person name="Pietrasiak N."/>
            <person name="Ward R."/>
            <person name="Stajich J.E."/>
            <person name="Kurbessoian T."/>
        </authorList>
    </citation>
    <scope>NUCLEOTIDE SEQUENCE</scope>
    <source>
        <strain evidence="11">GSE-NOS-MK-12-04C</strain>
    </source>
</reference>
<keyword evidence="6" id="KW-0233">DNA recombination</keyword>
<evidence type="ECO:0000313" key="12">
    <source>
        <dbReference type="Proteomes" id="UP000729701"/>
    </source>
</evidence>
<organism evidence="11 12">
    <name type="scientific">Cyanomargarita calcarea GSE-NOS-MK-12-04C</name>
    <dbReference type="NCBI Taxonomy" id="2839659"/>
    <lineage>
        <taxon>Bacteria</taxon>
        <taxon>Bacillati</taxon>
        <taxon>Cyanobacteriota</taxon>
        <taxon>Cyanophyceae</taxon>
        <taxon>Nostocales</taxon>
        <taxon>Cyanomargaritaceae</taxon>
        <taxon>Cyanomargarita</taxon>
    </lineage>
</organism>
<accession>A0A951QMR8</accession>
<proteinExistence type="inferred from homology"/>
<dbReference type="GO" id="GO:0003677">
    <property type="term" value="F:DNA binding"/>
    <property type="evidence" value="ECO:0007669"/>
    <property type="project" value="UniProtKB-KW"/>
</dbReference>
<dbReference type="InterPro" id="IPR001959">
    <property type="entry name" value="Transposase"/>
</dbReference>
<evidence type="ECO:0000256" key="7">
    <source>
        <dbReference type="SAM" id="MobiDB-lite"/>
    </source>
</evidence>
<evidence type="ECO:0000256" key="5">
    <source>
        <dbReference type="ARBA" id="ARBA00023125"/>
    </source>
</evidence>
<comment type="caution">
    <text evidence="11">The sequence shown here is derived from an EMBL/GenBank/DDBJ whole genome shotgun (WGS) entry which is preliminary data.</text>
</comment>